<dbReference type="EMBL" id="PXXK01000770">
    <property type="protein sequence ID" value="RFN42126.1"/>
    <property type="molecule type" value="Genomic_DNA"/>
</dbReference>
<dbReference type="PANTHER" id="PTHR47966">
    <property type="entry name" value="BETA-SITE APP-CLEAVING ENZYME, ISOFORM A-RELATED"/>
    <property type="match status" value="1"/>
</dbReference>
<comment type="similarity">
    <text evidence="1 6">Belongs to the peptidase A1 family.</text>
</comment>
<keyword evidence="2 6" id="KW-0645">Protease</keyword>
<dbReference type="Pfam" id="PF00026">
    <property type="entry name" value="Asp"/>
    <property type="match status" value="1"/>
</dbReference>
<dbReference type="Pfam" id="PF00106">
    <property type="entry name" value="adh_short"/>
    <property type="match status" value="1"/>
</dbReference>
<evidence type="ECO:0000256" key="8">
    <source>
        <dbReference type="SAM" id="SignalP"/>
    </source>
</evidence>
<dbReference type="GO" id="GO:0004190">
    <property type="term" value="F:aspartic-type endopeptidase activity"/>
    <property type="evidence" value="ECO:0007669"/>
    <property type="project" value="UniProtKB-KW"/>
</dbReference>
<dbReference type="CDD" id="cd06097">
    <property type="entry name" value="Aspergillopepsin_like"/>
    <property type="match status" value="1"/>
</dbReference>
<sequence>ALLAASLAFASIALGAPAPQDKHFSVEQVKNPKFIKNGPLALAHVYSKYGVPLPKGLEKAVKAVKTGSSHSKRQSGSGSAITTPADEDIEWLTPVQIGTPAQTLNLDFDTGSSDLWVFSTETSGSSGHDEYNPAKSSTAKKLAGATWSISYGDGSTSSGDVYKDKVSVGGLAVSSQAVESAQRVSDEFEQETGLDGLLGLGFSSINTVKPTKQKTFFDNAISTLKSPVFTADLKHQQPGTYNFGYIDSSAYTGKIGYAPIDSSGGWWEFTSSGYAVGSAALNRSPITGIADTGTTLLLLPDAVNSAYYAKVSGARYSSSYGGWVFSCSATLPNFSFGVGGVTITIPGSYINYAPVQEGSSTCLGGIQPSDDIGINIFGDIALKAAFVVFDGGNQQLEFDDGGNLNGVAVLVMSETLLLLDYIIFFYAIAFEMATILVTGANRGIGYAIVQAISTRLPSSVIILGCRNNGAAKDAIDSLHDMGVKAQLSYVEMNIENDASIEAAVALVERDYGKLDVLINNAGKVEKRMSDSLPHIRAASNSCFNNLITSNAVITHAFDSLLHCGEPQRRWKEDHVLGCHEVDSKAVTVVQLQCLQSNPLSMLSQIPYQLTKHGNACGTLLPTNANQQLTNHFSSTANSTVQVFFFITMAIVRDATRDADHQDWKNQTSADGTINITKTNLTIRLGVNTHDLKFEADGAGFFMPYSGTLNAGTLFYNESAQLDPGNATFKLYVSGLDFYVGIYRDQVDIGNFHFVNIGFVFPPGDVNLNGIII</sequence>
<dbReference type="STRING" id="2594813.A0A395M751"/>
<keyword evidence="8" id="KW-0732">Signal</keyword>
<organism evidence="10 11">
    <name type="scientific">Fusarium flagelliforme</name>
    <dbReference type="NCBI Taxonomy" id="2675880"/>
    <lineage>
        <taxon>Eukaryota</taxon>
        <taxon>Fungi</taxon>
        <taxon>Dikarya</taxon>
        <taxon>Ascomycota</taxon>
        <taxon>Pezizomycotina</taxon>
        <taxon>Sordariomycetes</taxon>
        <taxon>Hypocreomycetidae</taxon>
        <taxon>Hypocreales</taxon>
        <taxon>Nectriaceae</taxon>
        <taxon>Fusarium</taxon>
        <taxon>Fusarium incarnatum-equiseti species complex</taxon>
    </lineage>
</organism>
<reference evidence="10 11" key="1">
    <citation type="journal article" date="2018" name="PLoS Pathog.">
        <title>Evolution of structural diversity of trichothecenes, a family of toxins produced by plant pathogenic and entomopathogenic fungi.</title>
        <authorList>
            <person name="Proctor R.H."/>
            <person name="McCormick S.P."/>
            <person name="Kim H.S."/>
            <person name="Cardoza R.E."/>
            <person name="Stanley A.M."/>
            <person name="Lindo L."/>
            <person name="Kelly A."/>
            <person name="Brown D.W."/>
            <person name="Lee T."/>
            <person name="Vaughan M.M."/>
            <person name="Alexander N.J."/>
            <person name="Busman M."/>
            <person name="Gutierrez S."/>
        </authorList>
    </citation>
    <scope>NUCLEOTIDE SEQUENCE [LARGE SCALE GENOMIC DNA]</scope>
    <source>
        <strain evidence="10 11">NRRL 13405</strain>
    </source>
</reference>
<feature type="active site" evidence="5">
    <location>
        <position position="291"/>
    </location>
</feature>
<proteinExistence type="inferred from homology"/>
<dbReference type="InterPro" id="IPR021109">
    <property type="entry name" value="Peptidase_aspartic_dom_sf"/>
</dbReference>
<dbReference type="SUPFAM" id="SSF50630">
    <property type="entry name" value="Acid proteases"/>
    <property type="match status" value="1"/>
</dbReference>
<dbReference type="FunFam" id="2.40.70.10:FF:000026">
    <property type="entry name" value="Endothiapepsin"/>
    <property type="match status" value="1"/>
</dbReference>
<comment type="caution">
    <text evidence="10">The sequence shown here is derived from an EMBL/GenBank/DDBJ whole genome shotgun (WGS) entry which is preliminary data.</text>
</comment>
<dbReference type="InterPro" id="IPR033121">
    <property type="entry name" value="PEPTIDASE_A1"/>
</dbReference>
<accession>A0A395M751</accession>
<dbReference type="Gene3D" id="2.40.70.10">
    <property type="entry name" value="Acid Proteases"/>
    <property type="match status" value="2"/>
</dbReference>
<evidence type="ECO:0000259" key="9">
    <source>
        <dbReference type="PROSITE" id="PS51767"/>
    </source>
</evidence>
<gene>
    <name evidence="10" type="ORF">FIE12Z_12871</name>
</gene>
<feature type="non-terminal residue" evidence="10">
    <location>
        <position position="1"/>
    </location>
</feature>
<dbReference type="GO" id="GO:0006508">
    <property type="term" value="P:proteolysis"/>
    <property type="evidence" value="ECO:0007669"/>
    <property type="project" value="UniProtKB-KW"/>
</dbReference>
<protein>
    <submittedName>
        <fullName evidence="10">Putative aspartic proteinase</fullName>
    </submittedName>
</protein>
<name>A0A395M751_9HYPO</name>
<dbReference type="AlphaFoldDB" id="A0A395M751"/>
<dbReference type="PROSITE" id="PS51767">
    <property type="entry name" value="PEPTIDASE_A1"/>
    <property type="match status" value="1"/>
</dbReference>
<dbReference type="InterPro" id="IPR001461">
    <property type="entry name" value="Aspartic_peptidase_A1"/>
</dbReference>
<dbReference type="PRINTS" id="PR00792">
    <property type="entry name" value="PEPSIN"/>
</dbReference>
<evidence type="ECO:0000256" key="2">
    <source>
        <dbReference type="ARBA" id="ARBA00022670"/>
    </source>
</evidence>
<feature type="signal peptide" evidence="8">
    <location>
        <begin position="1"/>
        <end position="15"/>
    </location>
</feature>
<feature type="chain" id="PRO_5017383307" evidence="8">
    <location>
        <begin position="16"/>
        <end position="772"/>
    </location>
</feature>
<dbReference type="InterPro" id="IPR034163">
    <property type="entry name" value="Aspergillopepsin-like_cat_dom"/>
</dbReference>
<feature type="region of interest" description="Disordered" evidence="7">
    <location>
        <begin position="65"/>
        <end position="85"/>
    </location>
</feature>
<keyword evidence="4 6" id="KW-0378">Hydrolase</keyword>
<dbReference type="InterPro" id="IPR036291">
    <property type="entry name" value="NAD(P)-bd_dom_sf"/>
</dbReference>
<evidence type="ECO:0000256" key="1">
    <source>
        <dbReference type="ARBA" id="ARBA00007447"/>
    </source>
</evidence>
<dbReference type="PROSITE" id="PS00141">
    <property type="entry name" value="ASP_PROTEASE"/>
    <property type="match status" value="1"/>
</dbReference>
<dbReference type="InterPro" id="IPR001969">
    <property type="entry name" value="Aspartic_peptidase_AS"/>
</dbReference>
<evidence type="ECO:0000256" key="4">
    <source>
        <dbReference type="ARBA" id="ARBA00022801"/>
    </source>
</evidence>
<evidence type="ECO:0000313" key="10">
    <source>
        <dbReference type="EMBL" id="RFN42126.1"/>
    </source>
</evidence>
<feature type="domain" description="Peptidase A1" evidence="9">
    <location>
        <begin position="91"/>
        <end position="399"/>
    </location>
</feature>
<dbReference type="FunFam" id="2.40.70.10:FF:000024">
    <property type="entry name" value="Endothiapepsin"/>
    <property type="match status" value="1"/>
</dbReference>
<keyword evidence="11" id="KW-1185">Reference proteome</keyword>
<dbReference type="InterPro" id="IPR002347">
    <property type="entry name" value="SDR_fam"/>
</dbReference>
<evidence type="ECO:0000256" key="5">
    <source>
        <dbReference type="PIRSR" id="PIRSR601461-1"/>
    </source>
</evidence>
<feature type="active site" evidence="5">
    <location>
        <position position="109"/>
    </location>
</feature>
<evidence type="ECO:0000256" key="6">
    <source>
        <dbReference type="RuleBase" id="RU000454"/>
    </source>
</evidence>
<evidence type="ECO:0000256" key="3">
    <source>
        <dbReference type="ARBA" id="ARBA00022750"/>
    </source>
</evidence>
<dbReference type="SUPFAM" id="SSF51735">
    <property type="entry name" value="NAD(P)-binding Rossmann-fold domains"/>
    <property type="match status" value="1"/>
</dbReference>
<evidence type="ECO:0000256" key="7">
    <source>
        <dbReference type="SAM" id="MobiDB-lite"/>
    </source>
</evidence>
<dbReference type="PANTHER" id="PTHR47966:SF2">
    <property type="entry name" value="ASPERGILLOPEPSIN-1-RELATED"/>
    <property type="match status" value="1"/>
</dbReference>
<evidence type="ECO:0000313" key="11">
    <source>
        <dbReference type="Proteomes" id="UP000265631"/>
    </source>
</evidence>
<dbReference type="Proteomes" id="UP000265631">
    <property type="component" value="Unassembled WGS sequence"/>
</dbReference>
<dbReference type="Gene3D" id="3.40.50.720">
    <property type="entry name" value="NAD(P)-binding Rossmann-like Domain"/>
    <property type="match status" value="1"/>
</dbReference>
<keyword evidence="3 6" id="KW-0064">Aspartyl protease</keyword>